<dbReference type="EMBL" id="JANIPJ010000020">
    <property type="protein sequence ID" value="MCR2806851.1"/>
    <property type="molecule type" value="Genomic_DNA"/>
</dbReference>
<dbReference type="AlphaFoldDB" id="A0A9X2MW01"/>
<proteinExistence type="predicted"/>
<name>A0A9X2MW01_9BACL</name>
<dbReference type="RefSeq" id="WP_257450733.1">
    <property type="nucleotide sequence ID" value="NZ_JANIPJ010000020.1"/>
</dbReference>
<sequence length="215" mass="25039">MNWLQGGPFLELSFIIMEPIQIGEVISKLQNIRFKIEVHNPPEYLHQYYEGYPYDEDDPHSERIHQITLNLTVHTTRKRRALLFVEKISSALVAFSICFYGDADDAPEWNQPGIRNDELDEFICLLNSIHSELEFNVGCLALEEDIKGLFDVNEVWPNEKYQLSNLNFKDNLNKFQAVLISQSLQDKLPDAPYTRVNHSGLLYKSALRRLLRDEL</sequence>
<gene>
    <name evidence="1" type="ORF">NQZ67_23485</name>
</gene>
<evidence type="ECO:0000313" key="2">
    <source>
        <dbReference type="Proteomes" id="UP001141950"/>
    </source>
</evidence>
<reference evidence="1" key="1">
    <citation type="submission" date="2022-08" db="EMBL/GenBank/DDBJ databases">
        <title>The genomic sequence of strain Paenibacillus sp. SCIV0701.</title>
        <authorList>
            <person name="Zhao H."/>
        </authorList>
    </citation>
    <scope>NUCLEOTIDE SEQUENCE</scope>
    <source>
        <strain evidence="1">SCIV0701</strain>
    </source>
</reference>
<comment type="caution">
    <text evidence="1">The sequence shown here is derived from an EMBL/GenBank/DDBJ whole genome shotgun (WGS) entry which is preliminary data.</text>
</comment>
<protein>
    <submittedName>
        <fullName evidence="1">Uncharacterized protein</fullName>
    </submittedName>
</protein>
<keyword evidence="2" id="KW-1185">Reference proteome</keyword>
<organism evidence="1 2">
    <name type="scientific">Paenibacillus soyae</name>
    <dbReference type="NCBI Taxonomy" id="2969249"/>
    <lineage>
        <taxon>Bacteria</taxon>
        <taxon>Bacillati</taxon>
        <taxon>Bacillota</taxon>
        <taxon>Bacilli</taxon>
        <taxon>Bacillales</taxon>
        <taxon>Paenibacillaceae</taxon>
        <taxon>Paenibacillus</taxon>
    </lineage>
</organism>
<accession>A0A9X2MW01</accession>
<evidence type="ECO:0000313" key="1">
    <source>
        <dbReference type="EMBL" id="MCR2806851.1"/>
    </source>
</evidence>
<dbReference type="Proteomes" id="UP001141950">
    <property type="component" value="Unassembled WGS sequence"/>
</dbReference>